<keyword evidence="3" id="KW-1185">Reference proteome</keyword>
<evidence type="ECO:0000313" key="3">
    <source>
        <dbReference type="Proteomes" id="UP000535501"/>
    </source>
</evidence>
<feature type="region of interest" description="Disordered" evidence="1">
    <location>
        <begin position="36"/>
        <end position="88"/>
    </location>
</feature>
<evidence type="ECO:0000256" key="1">
    <source>
        <dbReference type="SAM" id="MobiDB-lite"/>
    </source>
</evidence>
<evidence type="ECO:0000313" key="2">
    <source>
        <dbReference type="EMBL" id="MBB6181638.1"/>
    </source>
</evidence>
<dbReference type="AlphaFoldDB" id="A0A7X0DE54"/>
<dbReference type="EMBL" id="JACHEJ010000011">
    <property type="protein sequence ID" value="MBB6181638.1"/>
    <property type="molecule type" value="Genomic_DNA"/>
</dbReference>
<name>A0A7X0DE54_9HYPH</name>
<sequence>MTLKTQLRPALDAIMRWLKEPPVEDDALNGARLRASTLNAGGRRKSVPTATTQGHAGGRVARSPSASRRGPKPNPISDKPEPLYEANEDPSSFADALAYHMRRFGESYWQLHRAVVRIDETFDAKTLLSWIEGHRVPRSAASFTILGRIEHRYGLAQGYFKAKLPHQSRALYGHHLDDVSPAERRRLAWHLPDDFGSLPFSKREEILEWVRRVIISGSTDYRRFQAAATKQPYAIRFPGITYGGSALSPRLTASKGLRDDDEEAPTTEALEDPDLLSGVLDAPPRLAMEMADLIRFKTSTRREQGTLVSGRDDVTGPYDLLLDHVADTDIPSYSGIRRSGSQDRGELISK</sequence>
<comment type="caution">
    <text evidence="2">The sequence shown here is derived from an EMBL/GenBank/DDBJ whole genome shotgun (WGS) entry which is preliminary data.</text>
</comment>
<dbReference type="Proteomes" id="UP000535501">
    <property type="component" value="Unassembled WGS sequence"/>
</dbReference>
<gene>
    <name evidence="2" type="ORF">HNQ75_003626</name>
</gene>
<feature type="compositionally biased region" description="Basic and acidic residues" evidence="1">
    <location>
        <begin position="340"/>
        <end position="350"/>
    </location>
</feature>
<protein>
    <submittedName>
        <fullName evidence="2">Uncharacterized protein</fullName>
    </submittedName>
</protein>
<reference evidence="2 3" key="1">
    <citation type="submission" date="2020-08" db="EMBL/GenBank/DDBJ databases">
        <title>Genomic Encyclopedia of Type Strains, Phase IV (KMG-IV): sequencing the most valuable type-strain genomes for metagenomic binning, comparative biology and taxonomic classification.</title>
        <authorList>
            <person name="Goeker M."/>
        </authorList>
    </citation>
    <scope>NUCLEOTIDE SEQUENCE [LARGE SCALE GENOMIC DNA]</scope>
    <source>
        <strain evidence="2 3">DSM 102134</strain>
    </source>
</reference>
<proteinExistence type="predicted"/>
<accession>A0A7X0DE54</accession>
<feature type="region of interest" description="Disordered" evidence="1">
    <location>
        <begin position="331"/>
        <end position="350"/>
    </location>
</feature>
<organism evidence="2 3">
    <name type="scientific">Pseudorhizobium flavum</name>
    <dbReference type="NCBI Taxonomy" id="1335061"/>
    <lineage>
        <taxon>Bacteria</taxon>
        <taxon>Pseudomonadati</taxon>
        <taxon>Pseudomonadota</taxon>
        <taxon>Alphaproteobacteria</taxon>
        <taxon>Hyphomicrobiales</taxon>
        <taxon>Rhizobiaceae</taxon>
        <taxon>Rhizobium/Agrobacterium group</taxon>
        <taxon>Pseudorhizobium</taxon>
    </lineage>
</organism>